<dbReference type="AlphaFoldDB" id="A0A182Q153"/>
<dbReference type="Proteomes" id="UP000075886">
    <property type="component" value="Unassembled WGS sequence"/>
</dbReference>
<evidence type="ECO:0000313" key="2">
    <source>
        <dbReference type="EnsemblMetazoa" id="AFAF001009-PA"/>
    </source>
</evidence>
<dbReference type="EMBL" id="AXCN02000792">
    <property type="status" value="NOT_ANNOTATED_CDS"/>
    <property type="molecule type" value="Genomic_DNA"/>
</dbReference>
<protein>
    <submittedName>
        <fullName evidence="2">Uncharacterized protein</fullName>
    </submittedName>
</protein>
<evidence type="ECO:0000256" key="1">
    <source>
        <dbReference type="SAM" id="MobiDB-lite"/>
    </source>
</evidence>
<accession>A0A182Q153</accession>
<keyword evidence="3" id="KW-1185">Reference proteome</keyword>
<reference evidence="2" key="2">
    <citation type="submission" date="2020-05" db="UniProtKB">
        <authorList>
            <consortium name="EnsemblMetazoa"/>
        </authorList>
    </citation>
    <scope>IDENTIFICATION</scope>
    <source>
        <strain evidence="2">FAR1</strain>
    </source>
</reference>
<proteinExistence type="predicted"/>
<evidence type="ECO:0000313" key="3">
    <source>
        <dbReference type="Proteomes" id="UP000075886"/>
    </source>
</evidence>
<feature type="compositionally biased region" description="Polar residues" evidence="1">
    <location>
        <begin position="93"/>
        <end position="118"/>
    </location>
</feature>
<name>A0A182Q153_9DIPT</name>
<feature type="region of interest" description="Disordered" evidence="1">
    <location>
        <begin position="1"/>
        <end position="129"/>
    </location>
</feature>
<dbReference type="VEuPathDB" id="VectorBase:AFAF001009"/>
<organism evidence="2 3">
    <name type="scientific">Anopheles farauti</name>
    <dbReference type="NCBI Taxonomy" id="69004"/>
    <lineage>
        <taxon>Eukaryota</taxon>
        <taxon>Metazoa</taxon>
        <taxon>Ecdysozoa</taxon>
        <taxon>Arthropoda</taxon>
        <taxon>Hexapoda</taxon>
        <taxon>Insecta</taxon>
        <taxon>Pterygota</taxon>
        <taxon>Neoptera</taxon>
        <taxon>Endopterygota</taxon>
        <taxon>Diptera</taxon>
        <taxon>Nematocera</taxon>
        <taxon>Culicoidea</taxon>
        <taxon>Culicidae</taxon>
        <taxon>Anophelinae</taxon>
        <taxon>Anopheles</taxon>
    </lineage>
</organism>
<sequence length="129" mass="13345">MTKKDGSRGGGKVQLLLGDGVSGQRGNMDGTAGGSDGGGSRDDSSMVSDRGNRSMGSSEDGGVRGGQQSGMRCVGRVGSMDGCRGPRSYRNGRWQTSIRPAPRKNSSLRNYGQGKNNGNDGGLERNVGF</sequence>
<reference evidence="3" key="1">
    <citation type="submission" date="2014-01" db="EMBL/GenBank/DDBJ databases">
        <title>The Genome Sequence of Anopheles farauti FAR1 (V2).</title>
        <authorList>
            <consortium name="The Broad Institute Genomics Platform"/>
            <person name="Neafsey D.E."/>
            <person name="Besansky N."/>
            <person name="Howell P."/>
            <person name="Walton C."/>
            <person name="Young S.K."/>
            <person name="Zeng Q."/>
            <person name="Gargeya S."/>
            <person name="Fitzgerald M."/>
            <person name="Haas B."/>
            <person name="Abouelleil A."/>
            <person name="Allen A.W."/>
            <person name="Alvarado L."/>
            <person name="Arachchi H.M."/>
            <person name="Berlin A.M."/>
            <person name="Chapman S.B."/>
            <person name="Gainer-Dewar J."/>
            <person name="Goldberg J."/>
            <person name="Griggs A."/>
            <person name="Gujja S."/>
            <person name="Hansen M."/>
            <person name="Howarth C."/>
            <person name="Imamovic A."/>
            <person name="Ireland A."/>
            <person name="Larimer J."/>
            <person name="McCowan C."/>
            <person name="Murphy C."/>
            <person name="Pearson M."/>
            <person name="Poon T.W."/>
            <person name="Priest M."/>
            <person name="Roberts A."/>
            <person name="Saif S."/>
            <person name="Shea T."/>
            <person name="Sisk P."/>
            <person name="Sykes S."/>
            <person name="Wortman J."/>
            <person name="Nusbaum C."/>
            <person name="Birren B."/>
        </authorList>
    </citation>
    <scope>NUCLEOTIDE SEQUENCE [LARGE SCALE GENOMIC DNA]</scope>
    <source>
        <strain evidence="3">FAR1</strain>
    </source>
</reference>
<dbReference type="EnsemblMetazoa" id="AFAF001009-RA">
    <property type="protein sequence ID" value="AFAF001009-PA"/>
    <property type="gene ID" value="AFAF001009"/>
</dbReference>